<protein>
    <submittedName>
        <fullName evidence="1">Uncharacterized protein</fullName>
    </submittedName>
</protein>
<reference evidence="1 2" key="1">
    <citation type="submission" date="2018-12" db="EMBL/GenBank/DDBJ databases">
        <authorList>
            <person name="Aulner M.R."/>
            <person name="Sevcik K."/>
            <person name="Preston P.A."/>
            <person name="Tolsma S."/>
            <person name="Garlena R.A."/>
            <person name="Russell D.A."/>
            <person name="Pope W.H."/>
            <person name="Jacobs-Sera D."/>
            <person name="Hatfull G.F."/>
        </authorList>
    </citation>
    <scope>NUCLEOTIDE SEQUENCE [LARGE SCALE GENOMIC DNA]</scope>
</reference>
<evidence type="ECO:0000313" key="2">
    <source>
        <dbReference type="Proteomes" id="UP000288087"/>
    </source>
</evidence>
<dbReference type="EMBL" id="MK279842">
    <property type="protein sequence ID" value="AZS06778.1"/>
    <property type="molecule type" value="Genomic_DNA"/>
</dbReference>
<evidence type="ECO:0000313" key="1">
    <source>
        <dbReference type="EMBL" id="AZS06778.1"/>
    </source>
</evidence>
<organism evidence="1 2">
    <name type="scientific">Mycobacterium phage Raela</name>
    <dbReference type="NCBI Taxonomy" id="2499054"/>
    <lineage>
        <taxon>Viruses</taxon>
        <taxon>Duplodnaviria</taxon>
        <taxon>Heunggongvirae</taxon>
        <taxon>Uroviricota</taxon>
        <taxon>Caudoviricetes</taxon>
        <taxon>Marvinvirus</taxon>
        <taxon>Marvinvirus mosmoris</taxon>
    </lineage>
</organism>
<sequence>MLMCARCRQPLQEDGSGFFFCNTETCLDND</sequence>
<dbReference type="Proteomes" id="UP000288087">
    <property type="component" value="Genome"/>
</dbReference>
<proteinExistence type="predicted"/>
<accession>A0A3S9U926</accession>
<gene>
    <name evidence="1" type="primary">14</name>
    <name evidence="1" type="ORF">SEA_RAELA_14</name>
</gene>
<name>A0A3S9U926_9CAUD</name>